<name>A0A432V5T3_9HYPH</name>
<dbReference type="EMBL" id="RKST01000011">
    <property type="protein sequence ID" value="RUM97522.1"/>
    <property type="molecule type" value="Genomic_DNA"/>
</dbReference>
<organism evidence="1 2">
    <name type="scientific">Borborobacter arsenicus</name>
    <dbReference type="NCBI Taxonomy" id="1851146"/>
    <lineage>
        <taxon>Bacteria</taxon>
        <taxon>Pseudomonadati</taxon>
        <taxon>Pseudomonadota</taxon>
        <taxon>Alphaproteobacteria</taxon>
        <taxon>Hyphomicrobiales</taxon>
        <taxon>Phyllobacteriaceae</taxon>
        <taxon>Borborobacter</taxon>
    </lineage>
</organism>
<evidence type="ECO:0008006" key="3">
    <source>
        <dbReference type="Google" id="ProtNLM"/>
    </source>
</evidence>
<dbReference type="AlphaFoldDB" id="A0A432V5T3"/>
<dbReference type="OrthoDB" id="8294122at2"/>
<keyword evidence="2" id="KW-1185">Reference proteome</keyword>
<comment type="caution">
    <text evidence="1">The sequence shown here is derived from an EMBL/GenBank/DDBJ whole genome shotgun (WGS) entry which is preliminary data.</text>
</comment>
<reference evidence="1 2" key="1">
    <citation type="submission" date="2018-11" db="EMBL/GenBank/DDBJ databases">
        <title>Pseudaminobacter arsenicus sp. nov., an arsenic-resistant bacterium isolated from arsenic-rich aquifers.</title>
        <authorList>
            <person name="Mu Y."/>
        </authorList>
    </citation>
    <scope>NUCLEOTIDE SEQUENCE [LARGE SCALE GENOMIC DNA]</scope>
    <source>
        <strain evidence="1 2">CB3</strain>
    </source>
</reference>
<proteinExistence type="predicted"/>
<sequence length="136" mass="14690">MTKQTSNNLPAHPAAVPTAAARLGNLPAIISRISRAVEEETAAIRAGADYDMKSSNARKSRYLYELTRATKGVGDAEALAQYRADIEQLRQLLASNETVIRAHMSAVSEVADLMQDVIQRAEADGTYSALEFGRAP</sequence>
<evidence type="ECO:0000313" key="1">
    <source>
        <dbReference type="EMBL" id="RUM97522.1"/>
    </source>
</evidence>
<evidence type="ECO:0000313" key="2">
    <source>
        <dbReference type="Proteomes" id="UP000281647"/>
    </source>
</evidence>
<protein>
    <recommendedName>
        <fullName evidence="3">Flagellar protein FlgN</fullName>
    </recommendedName>
</protein>
<gene>
    <name evidence="1" type="ORF">EET67_12785</name>
</gene>
<accession>A0A432V5T3</accession>
<dbReference type="RefSeq" id="WP_128627114.1">
    <property type="nucleotide sequence ID" value="NZ_RKST01000011.1"/>
</dbReference>
<dbReference type="Proteomes" id="UP000281647">
    <property type="component" value="Unassembled WGS sequence"/>
</dbReference>